<keyword evidence="5" id="KW-0732">Signal</keyword>
<dbReference type="PROSITE" id="PS51007">
    <property type="entry name" value="CYTC"/>
    <property type="match status" value="1"/>
</dbReference>
<keyword evidence="8" id="KW-1185">Reference proteome</keyword>
<feature type="chain" id="PRO_5030972968" description="Cytochrome c domain-containing protein" evidence="5">
    <location>
        <begin position="26"/>
        <end position="171"/>
    </location>
</feature>
<name>A0A7Y9QXW0_9BURK</name>
<feature type="signal peptide" evidence="5">
    <location>
        <begin position="1"/>
        <end position="25"/>
    </location>
</feature>
<dbReference type="AlphaFoldDB" id="A0A7Y9QXW0"/>
<dbReference type="PROSITE" id="PS51257">
    <property type="entry name" value="PROKAR_LIPOPROTEIN"/>
    <property type="match status" value="1"/>
</dbReference>
<dbReference type="RefSeq" id="WP_179634236.1">
    <property type="nucleotide sequence ID" value="NZ_JACCFH010000001.1"/>
</dbReference>
<evidence type="ECO:0000313" key="8">
    <source>
        <dbReference type="Proteomes" id="UP000518288"/>
    </source>
</evidence>
<dbReference type="SUPFAM" id="SSF46626">
    <property type="entry name" value="Cytochrome c"/>
    <property type="match status" value="1"/>
</dbReference>
<dbReference type="EMBL" id="JACCFH010000001">
    <property type="protein sequence ID" value="NYG33472.1"/>
    <property type="molecule type" value="Genomic_DNA"/>
</dbReference>
<gene>
    <name evidence="7" type="ORF">BDD16_002458</name>
</gene>
<accession>A0A7Y9QXW0</accession>
<dbReference type="InterPro" id="IPR036909">
    <property type="entry name" value="Cyt_c-like_dom_sf"/>
</dbReference>
<evidence type="ECO:0000256" key="4">
    <source>
        <dbReference type="PROSITE-ProRule" id="PRU00433"/>
    </source>
</evidence>
<keyword evidence="3 4" id="KW-0408">Iron</keyword>
<keyword evidence="1 4" id="KW-0349">Heme</keyword>
<protein>
    <recommendedName>
        <fullName evidence="6">Cytochrome c domain-containing protein</fullName>
    </recommendedName>
</protein>
<evidence type="ECO:0000256" key="3">
    <source>
        <dbReference type="ARBA" id="ARBA00023004"/>
    </source>
</evidence>
<dbReference type="GO" id="GO:0046872">
    <property type="term" value="F:metal ion binding"/>
    <property type="evidence" value="ECO:0007669"/>
    <property type="project" value="UniProtKB-KW"/>
</dbReference>
<evidence type="ECO:0000256" key="5">
    <source>
        <dbReference type="SAM" id="SignalP"/>
    </source>
</evidence>
<dbReference type="Gene3D" id="1.10.760.10">
    <property type="entry name" value="Cytochrome c-like domain"/>
    <property type="match status" value="1"/>
</dbReference>
<dbReference type="Pfam" id="PF13442">
    <property type="entry name" value="Cytochrome_CBB3"/>
    <property type="match status" value="1"/>
</dbReference>
<evidence type="ECO:0000313" key="7">
    <source>
        <dbReference type="EMBL" id="NYG33472.1"/>
    </source>
</evidence>
<keyword evidence="2 4" id="KW-0479">Metal-binding</keyword>
<dbReference type="GO" id="GO:0020037">
    <property type="term" value="F:heme binding"/>
    <property type="evidence" value="ECO:0007669"/>
    <property type="project" value="InterPro"/>
</dbReference>
<organism evidence="7 8">
    <name type="scientific">Sphaerotilus montanus</name>
    <dbReference type="NCBI Taxonomy" id="522889"/>
    <lineage>
        <taxon>Bacteria</taxon>
        <taxon>Pseudomonadati</taxon>
        <taxon>Pseudomonadota</taxon>
        <taxon>Betaproteobacteria</taxon>
        <taxon>Burkholderiales</taxon>
        <taxon>Sphaerotilaceae</taxon>
        <taxon>Sphaerotilus</taxon>
    </lineage>
</organism>
<evidence type="ECO:0000256" key="1">
    <source>
        <dbReference type="ARBA" id="ARBA00022617"/>
    </source>
</evidence>
<dbReference type="Proteomes" id="UP000518288">
    <property type="component" value="Unassembled WGS sequence"/>
</dbReference>
<comment type="caution">
    <text evidence="7">The sequence shown here is derived from an EMBL/GenBank/DDBJ whole genome shotgun (WGS) entry which is preliminary data.</text>
</comment>
<reference evidence="7 8" key="1">
    <citation type="submission" date="2020-07" db="EMBL/GenBank/DDBJ databases">
        <title>Genomic Encyclopedia of Archaeal and Bacterial Type Strains, Phase II (KMG-II): from individual species to whole genera.</title>
        <authorList>
            <person name="Goeker M."/>
        </authorList>
    </citation>
    <scope>NUCLEOTIDE SEQUENCE [LARGE SCALE GENOMIC DNA]</scope>
    <source>
        <strain evidence="7 8">DSM 21226</strain>
    </source>
</reference>
<dbReference type="GO" id="GO:0009055">
    <property type="term" value="F:electron transfer activity"/>
    <property type="evidence" value="ECO:0007669"/>
    <property type="project" value="InterPro"/>
</dbReference>
<sequence>MAMIPKTRLKRPLALVAAASATATAALLLGGCSVEWMNLQPARELAEQAKPPGEVYAGWRVYQDKCAQCHGAEPLGTSRAPNLVIRLRDIGPQRFASLVLTRYDFSLPGMPPRSDAPIPDALIDEVVARKAGDIAMPAWQGEPRVNAHIMDLYAYLSARAQGTQGPGRPAP</sequence>
<evidence type="ECO:0000256" key="2">
    <source>
        <dbReference type="ARBA" id="ARBA00022723"/>
    </source>
</evidence>
<feature type="domain" description="Cytochrome c" evidence="6">
    <location>
        <begin position="53"/>
        <end position="160"/>
    </location>
</feature>
<dbReference type="InterPro" id="IPR009056">
    <property type="entry name" value="Cyt_c-like_dom"/>
</dbReference>
<proteinExistence type="predicted"/>
<evidence type="ECO:0000259" key="6">
    <source>
        <dbReference type="PROSITE" id="PS51007"/>
    </source>
</evidence>